<keyword evidence="1" id="KW-1133">Transmembrane helix</keyword>
<dbReference type="Proteomes" id="UP000238523">
    <property type="component" value="Plasmid pRLN1"/>
</dbReference>
<dbReference type="AlphaFoldDB" id="A0A2K9ZCH9"/>
<feature type="transmembrane region" description="Helical" evidence="1">
    <location>
        <begin position="65"/>
        <end position="82"/>
    </location>
</feature>
<feature type="transmembrane region" description="Helical" evidence="1">
    <location>
        <begin position="149"/>
        <end position="171"/>
    </location>
</feature>
<feature type="transmembrane region" description="Helical" evidence="1">
    <location>
        <begin position="33"/>
        <end position="53"/>
    </location>
</feature>
<keyword evidence="2" id="KW-0614">Plasmid</keyword>
<organism evidence="2 3">
    <name type="scientific">Rhizobium leguminosarum</name>
    <dbReference type="NCBI Taxonomy" id="384"/>
    <lineage>
        <taxon>Bacteria</taxon>
        <taxon>Pseudomonadati</taxon>
        <taxon>Pseudomonadota</taxon>
        <taxon>Alphaproteobacteria</taxon>
        <taxon>Hyphomicrobiales</taxon>
        <taxon>Rhizobiaceae</taxon>
        <taxon>Rhizobium/Agrobacterium group</taxon>
        <taxon>Rhizobium</taxon>
    </lineage>
</organism>
<keyword evidence="1" id="KW-0812">Transmembrane</keyword>
<feature type="transmembrane region" description="Helical" evidence="1">
    <location>
        <begin position="262"/>
        <end position="287"/>
    </location>
</feature>
<feature type="transmembrane region" description="Helical" evidence="1">
    <location>
        <begin position="178"/>
        <end position="198"/>
    </location>
</feature>
<dbReference type="EMBL" id="CP025013">
    <property type="protein sequence ID" value="AUW45939.1"/>
    <property type="molecule type" value="Genomic_DNA"/>
</dbReference>
<feature type="transmembrane region" description="Helical" evidence="1">
    <location>
        <begin position="210"/>
        <end position="228"/>
    </location>
</feature>
<sequence>MMKQLLLTTVGVPFFLGMAVALASMVFPARRGFIIALLIPLAAVVIHLMLEGMPVLPPVSAKQKLPIILLFGAGIFAIPALVRRPLPVAVSTMLVGVALALSGWLLGKNVLVANSTKSIVVLAVFVVTTAAIGPAIAKPAGARRGEPSALATALLSVSIAAALSAALGAFVGMAQIDGALAALTGGWLLVNYVSYFRGDDHALALRGFEGLAFAAVISVHLIMTALFAPKAAPAAIIFAVLPLVVAAFILLGGIAFHRLPRFLRPIAAGIATAVPATIAITIAAVLFQG</sequence>
<evidence type="ECO:0000256" key="1">
    <source>
        <dbReference type="SAM" id="Phobius"/>
    </source>
</evidence>
<feature type="transmembrane region" description="Helical" evidence="1">
    <location>
        <begin position="88"/>
        <end position="107"/>
    </location>
</feature>
<reference evidence="2 3" key="1">
    <citation type="submission" date="2017-11" db="EMBL/GenBank/DDBJ databases">
        <title>Complete genome of Rhizobium leguminosarum Norway, an ineffective micro-symbiont.</title>
        <authorList>
            <person name="Hoffrichter A."/>
            <person name="Liang J."/>
            <person name="Brachmann A."/>
            <person name="Marin M."/>
        </authorList>
    </citation>
    <scope>NUCLEOTIDE SEQUENCE [LARGE SCALE GENOMIC DNA]</scope>
    <source>
        <strain evidence="2 3">Norway</strain>
        <plasmid evidence="3">Plasmid prln1</plasmid>
    </source>
</reference>
<name>A0A2K9ZCH9_RHILE</name>
<feature type="transmembrane region" description="Helical" evidence="1">
    <location>
        <begin position="235"/>
        <end position="256"/>
    </location>
</feature>
<gene>
    <name evidence="2" type="ORF">CUJ84_pRLN1000478</name>
</gene>
<keyword evidence="1" id="KW-0472">Membrane</keyword>
<feature type="transmembrane region" description="Helical" evidence="1">
    <location>
        <begin position="119"/>
        <end position="137"/>
    </location>
</feature>
<proteinExistence type="predicted"/>
<geneLocation type="plasmid" evidence="3">
    <name>prln1</name>
</geneLocation>
<accession>A0A2K9ZCH9</accession>
<evidence type="ECO:0000313" key="3">
    <source>
        <dbReference type="Proteomes" id="UP000238523"/>
    </source>
</evidence>
<evidence type="ECO:0000313" key="2">
    <source>
        <dbReference type="EMBL" id="AUW45939.1"/>
    </source>
</evidence>
<protein>
    <submittedName>
        <fullName evidence="2">Uncharacterized protein</fullName>
    </submittedName>
</protein>